<evidence type="ECO:0000256" key="1">
    <source>
        <dbReference type="SAM" id="MobiDB-lite"/>
    </source>
</evidence>
<feature type="region of interest" description="Disordered" evidence="1">
    <location>
        <begin position="87"/>
        <end position="108"/>
    </location>
</feature>
<feature type="region of interest" description="Disordered" evidence="1">
    <location>
        <begin position="36"/>
        <end position="67"/>
    </location>
</feature>
<gene>
    <name evidence="2" type="ORF">EYF80_004894</name>
</gene>
<accession>A0A4Z2J3Q3</accession>
<evidence type="ECO:0000313" key="3">
    <source>
        <dbReference type="Proteomes" id="UP000314294"/>
    </source>
</evidence>
<dbReference type="AlphaFoldDB" id="A0A4Z2J3Q3"/>
<dbReference type="EMBL" id="SRLO01000024">
    <property type="protein sequence ID" value="TNN84849.1"/>
    <property type="molecule type" value="Genomic_DNA"/>
</dbReference>
<proteinExistence type="predicted"/>
<evidence type="ECO:0000313" key="2">
    <source>
        <dbReference type="EMBL" id="TNN84849.1"/>
    </source>
</evidence>
<dbReference type="Proteomes" id="UP000314294">
    <property type="component" value="Unassembled WGS sequence"/>
</dbReference>
<comment type="caution">
    <text evidence="2">The sequence shown here is derived from an EMBL/GenBank/DDBJ whole genome shotgun (WGS) entry which is preliminary data.</text>
</comment>
<reference evidence="2 3" key="1">
    <citation type="submission" date="2019-03" db="EMBL/GenBank/DDBJ databases">
        <title>First draft genome of Liparis tanakae, snailfish: a comprehensive survey of snailfish specific genes.</title>
        <authorList>
            <person name="Kim W."/>
            <person name="Song I."/>
            <person name="Jeong J.-H."/>
            <person name="Kim D."/>
            <person name="Kim S."/>
            <person name="Ryu S."/>
            <person name="Song J.Y."/>
            <person name="Lee S.K."/>
        </authorList>
    </citation>
    <scope>NUCLEOTIDE SEQUENCE [LARGE SCALE GENOMIC DNA]</scope>
    <source>
        <tissue evidence="2">Muscle</tissue>
    </source>
</reference>
<sequence length="108" mass="11701">MPIKLQFISPADDGKRHFELINGEEVGGYMESLYISPFEEEEESSSASTGPSHHPGPETTVPPVGSDELSLSSLIIEGIGRIAYPGSSVRQRRSTTVALEEDRRAALT</sequence>
<keyword evidence="3" id="KW-1185">Reference proteome</keyword>
<name>A0A4Z2J3Q3_9TELE</name>
<organism evidence="2 3">
    <name type="scientific">Liparis tanakae</name>
    <name type="common">Tanaka's snailfish</name>
    <dbReference type="NCBI Taxonomy" id="230148"/>
    <lineage>
        <taxon>Eukaryota</taxon>
        <taxon>Metazoa</taxon>
        <taxon>Chordata</taxon>
        <taxon>Craniata</taxon>
        <taxon>Vertebrata</taxon>
        <taxon>Euteleostomi</taxon>
        <taxon>Actinopterygii</taxon>
        <taxon>Neopterygii</taxon>
        <taxon>Teleostei</taxon>
        <taxon>Neoteleostei</taxon>
        <taxon>Acanthomorphata</taxon>
        <taxon>Eupercaria</taxon>
        <taxon>Perciformes</taxon>
        <taxon>Cottioidei</taxon>
        <taxon>Cottales</taxon>
        <taxon>Liparidae</taxon>
        <taxon>Liparis</taxon>
    </lineage>
</organism>
<protein>
    <submittedName>
        <fullName evidence="2">Uncharacterized protein</fullName>
    </submittedName>
</protein>